<dbReference type="Pfam" id="PF00755">
    <property type="entry name" value="Carn_acyltransf"/>
    <property type="match status" value="2"/>
</dbReference>
<dbReference type="PANTHER" id="PTHR22589:SF99">
    <property type="entry name" value="CHOLINE_CARNITINE ACYLTRANSFERASE DOMAIN-CONTAINING PROTEIN"/>
    <property type="match status" value="1"/>
</dbReference>
<keyword evidence="9" id="KW-1185">Reference proteome</keyword>
<evidence type="ECO:0000313" key="9">
    <source>
        <dbReference type="Proteomes" id="UP001328107"/>
    </source>
</evidence>
<evidence type="ECO:0000259" key="7">
    <source>
        <dbReference type="Pfam" id="PF00755"/>
    </source>
</evidence>
<accession>A0AAN5CJF1</accession>
<feature type="transmembrane region" description="Helical" evidence="6">
    <location>
        <begin position="24"/>
        <end position="48"/>
    </location>
</feature>
<evidence type="ECO:0000256" key="3">
    <source>
        <dbReference type="ARBA" id="ARBA00023315"/>
    </source>
</evidence>
<evidence type="ECO:0000313" key="8">
    <source>
        <dbReference type="EMBL" id="GMR45542.1"/>
    </source>
</evidence>
<dbReference type="GO" id="GO:0005739">
    <property type="term" value="C:mitochondrion"/>
    <property type="evidence" value="ECO:0007669"/>
    <property type="project" value="TreeGrafter"/>
</dbReference>
<proteinExistence type="inferred from homology"/>
<comment type="caution">
    <text evidence="8">The sequence shown here is derived from an EMBL/GenBank/DDBJ whole genome shotgun (WGS) entry which is preliminary data.</text>
</comment>
<organism evidence="8 9">
    <name type="scientific">Pristionchus mayeri</name>
    <dbReference type="NCBI Taxonomy" id="1317129"/>
    <lineage>
        <taxon>Eukaryota</taxon>
        <taxon>Metazoa</taxon>
        <taxon>Ecdysozoa</taxon>
        <taxon>Nematoda</taxon>
        <taxon>Chromadorea</taxon>
        <taxon>Rhabditida</taxon>
        <taxon>Rhabditina</taxon>
        <taxon>Diplogasteromorpha</taxon>
        <taxon>Diplogasteroidea</taxon>
        <taxon>Neodiplogasteridae</taxon>
        <taxon>Pristionchus</taxon>
    </lineage>
</organism>
<protein>
    <recommendedName>
        <fullName evidence="7">Choline/carnitine acyltransferase domain-containing protein</fullName>
    </recommendedName>
</protein>
<feature type="domain" description="Choline/carnitine acyltransferase" evidence="7">
    <location>
        <begin position="97"/>
        <end position="161"/>
    </location>
</feature>
<gene>
    <name evidence="8" type="ORF">PMAYCL1PPCAC_15737</name>
</gene>
<keyword evidence="6" id="KW-1133">Transmembrane helix</keyword>
<keyword evidence="3 5" id="KW-0012">Acyltransferase</keyword>
<keyword evidence="6" id="KW-0812">Transmembrane</keyword>
<feature type="non-terminal residue" evidence="8">
    <location>
        <position position="1"/>
    </location>
</feature>
<feature type="domain" description="Choline/carnitine acyltransferase" evidence="7">
    <location>
        <begin position="165"/>
        <end position="623"/>
    </location>
</feature>
<dbReference type="InterPro" id="IPR000542">
    <property type="entry name" value="Carn_acyl_trans"/>
</dbReference>
<dbReference type="PANTHER" id="PTHR22589">
    <property type="entry name" value="CARNITINE O-ACYLTRANSFERASE"/>
    <property type="match status" value="1"/>
</dbReference>
<evidence type="ECO:0000256" key="2">
    <source>
        <dbReference type="ARBA" id="ARBA00022679"/>
    </source>
</evidence>
<feature type="non-terminal residue" evidence="8">
    <location>
        <position position="623"/>
    </location>
</feature>
<name>A0AAN5CJF1_9BILA</name>
<evidence type="ECO:0000256" key="5">
    <source>
        <dbReference type="RuleBase" id="RU003801"/>
    </source>
</evidence>
<sequence length="623" mass="70819">KPIEPPFPLRTKFPSRFERAGYKIYYAKIGVVSLATAYVPVLCLCSILHRIVFSYKGWLFENPKNPSISTKTWAVLRSILHLVPPRLNSCESLLPRMPVPPIEQTVERYLVSIEELHSKEELAKIDALARQFLAGESRKLQRMTQLYSLIVNNYVSRFWEKFATRASRAARVAYIETQSQLAIDSQTLKPAAGGMISANNMDKQYAMTREPGEKTDRLIKYGISKHIVVIYNGGIYKVHTVDESGRIYTTDQLTDIFIELLARKNTSIEGAAGRVPALTTDNRSQWFRNRRRFFEQIPKNARALREIESAIVVLTLDEATGDGYGPDAPEKLAKFEKKMLAGEGDNRWADKSLNYVVLADGSFGGIVEHSGSDGCEFGQIQEIFSYMEQHIVPYAPMDEQLRREREFDAEKSGLRFAELLEIDVDNEMAAEIDLCFTAYQKEIDNVHISSLIFRDWGKDRIKQFRCSPDAFLQMAIQLANYRDQGRFSLTYEAASPRFYRDSRTETLRTVTEASCAFVRAMEDESVDRAERVNLLRAACGKHANNNRECMVGKGIDRHLFVLYVMAKASGTPSAFLDHCMQQEWLLSTTQPPNIINNRTEDGEYEKFAWMCGCFGAVAETGYG</sequence>
<comment type="similarity">
    <text evidence="1 5">Belongs to the carnitine/choline acetyltransferase family.</text>
</comment>
<dbReference type="InterPro" id="IPR042231">
    <property type="entry name" value="Cho/carn_acyl_trans_2"/>
</dbReference>
<evidence type="ECO:0000256" key="1">
    <source>
        <dbReference type="ARBA" id="ARBA00005232"/>
    </source>
</evidence>
<dbReference type="GO" id="GO:0004095">
    <property type="term" value="F:carnitine O-palmitoyltransferase activity"/>
    <property type="evidence" value="ECO:0007669"/>
    <property type="project" value="TreeGrafter"/>
</dbReference>
<dbReference type="SUPFAM" id="SSF52777">
    <property type="entry name" value="CoA-dependent acyltransferases"/>
    <property type="match status" value="2"/>
</dbReference>
<dbReference type="AlphaFoldDB" id="A0AAN5CJF1"/>
<dbReference type="Gene3D" id="3.30.559.70">
    <property type="entry name" value="Choline/Carnitine o-acyltransferase, domain 2"/>
    <property type="match status" value="1"/>
</dbReference>
<dbReference type="Gene3D" id="3.30.559.10">
    <property type="entry name" value="Chloramphenicol acetyltransferase-like domain"/>
    <property type="match status" value="1"/>
</dbReference>
<evidence type="ECO:0000256" key="6">
    <source>
        <dbReference type="SAM" id="Phobius"/>
    </source>
</evidence>
<dbReference type="EMBL" id="BTRK01000004">
    <property type="protein sequence ID" value="GMR45542.1"/>
    <property type="molecule type" value="Genomic_DNA"/>
</dbReference>
<dbReference type="InterPro" id="IPR023213">
    <property type="entry name" value="CAT-like_dom_sf"/>
</dbReference>
<dbReference type="GO" id="GO:0006631">
    <property type="term" value="P:fatty acid metabolic process"/>
    <property type="evidence" value="ECO:0007669"/>
    <property type="project" value="TreeGrafter"/>
</dbReference>
<dbReference type="Proteomes" id="UP001328107">
    <property type="component" value="Unassembled WGS sequence"/>
</dbReference>
<reference evidence="9" key="1">
    <citation type="submission" date="2022-10" db="EMBL/GenBank/DDBJ databases">
        <title>Genome assembly of Pristionchus species.</title>
        <authorList>
            <person name="Yoshida K."/>
            <person name="Sommer R.J."/>
        </authorList>
    </citation>
    <scope>NUCLEOTIDE SEQUENCE [LARGE SCALE GENOMIC DNA]</scope>
    <source>
        <strain evidence="9">RS5460</strain>
    </source>
</reference>
<keyword evidence="2 5" id="KW-0808">Transferase</keyword>
<dbReference type="InterPro" id="IPR039551">
    <property type="entry name" value="Cho/carn_acyl_trans"/>
</dbReference>
<keyword evidence="6" id="KW-0472">Membrane</keyword>
<dbReference type="PROSITE" id="PS00440">
    <property type="entry name" value="ACYLTRANSF_C_2"/>
    <property type="match status" value="1"/>
</dbReference>
<dbReference type="GO" id="GO:0009437">
    <property type="term" value="P:carnitine metabolic process"/>
    <property type="evidence" value="ECO:0007669"/>
    <property type="project" value="TreeGrafter"/>
</dbReference>
<evidence type="ECO:0000256" key="4">
    <source>
        <dbReference type="PIRSR" id="PIRSR600542-1"/>
    </source>
</evidence>
<feature type="active site" description="Proton acceptor" evidence="4">
    <location>
        <position position="369"/>
    </location>
</feature>